<evidence type="ECO:0000313" key="2">
    <source>
        <dbReference type="Proteomes" id="UP000018850"/>
    </source>
</evidence>
<comment type="caution">
    <text evidence="1">The sequence shown here is derived from an EMBL/GenBank/DDBJ whole genome shotgun (WGS) entry which is preliminary data.</text>
</comment>
<accession>W2UR06</accession>
<protein>
    <submittedName>
        <fullName evidence="1">Uncharacterized protein</fullName>
    </submittedName>
</protein>
<proteinExistence type="predicted"/>
<dbReference type="Proteomes" id="UP000018850">
    <property type="component" value="Unassembled WGS sequence"/>
</dbReference>
<keyword evidence="2" id="KW-1185">Reference proteome</keyword>
<evidence type="ECO:0000313" key="1">
    <source>
        <dbReference type="EMBL" id="ETN95747.1"/>
    </source>
</evidence>
<name>W2UR06_9FLAO</name>
<reference evidence="2" key="1">
    <citation type="submission" date="2013-11" db="EMBL/GenBank/DDBJ databases">
        <title>Draft genome sequence from a member of Zhouia, isolated tidal flat.</title>
        <authorList>
            <person name="Jin H."/>
            <person name="Jeon C.O."/>
        </authorList>
    </citation>
    <scope>NUCLEOTIDE SEQUENCE [LARGE SCALE GENOMIC DNA]</scope>
    <source>
        <strain evidence="2">AD3</strain>
    </source>
</reference>
<gene>
    <name evidence="1" type="ORF">P278_14700</name>
</gene>
<reference evidence="1 2" key="2">
    <citation type="journal article" date="2016" name="Genome Announc.">
        <title>Draft Genome Sequence of Zhouia amylolytica AD3, Isolated from Tidal Flat Sediment.</title>
        <authorList>
            <person name="Jia B."/>
            <person name="Jin H.M."/>
            <person name="Lee H.J."/>
            <person name="Jeon C.O."/>
        </authorList>
    </citation>
    <scope>NUCLEOTIDE SEQUENCE [LARGE SCALE GENOMIC DNA]</scope>
    <source>
        <strain evidence="1 2">AD3</strain>
    </source>
</reference>
<sequence length="44" mass="5162">MFSILINKLNIDYLKKMPVVPVRTTSLMFVDVTKTLQMKSKLFE</sequence>
<dbReference type="AlphaFoldDB" id="W2UR06"/>
<organism evidence="1 2">
    <name type="scientific">Zhouia amylolytica AD3</name>
    <dbReference type="NCBI Taxonomy" id="1286632"/>
    <lineage>
        <taxon>Bacteria</taxon>
        <taxon>Pseudomonadati</taxon>
        <taxon>Bacteroidota</taxon>
        <taxon>Flavobacteriia</taxon>
        <taxon>Flavobacteriales</taxon>
        <taxon>Flavobacteriaceae</taxon>
        <taxon>Zhouia</taxon>
    </lineage>
</organism>
<dbReference type="EMBL" id="AYXY01000019">
    <property type="protein sequence ID" value="ETN95747.1"/>
    <property type="molecule type" value="Genomic_DNA"/>
</dbReference>